<dbReference type="Proteomes" id="UP000254150">
    <property type="component" value="Unassembled WGS sequence"/>
</dbReference>
<name>A0A380MR57_STRGR</name>
<dbReference type="EMBL" id="UHID01000001">
    <property type="protein sequence ID" value="SUO93797.1"/>
    <property type="molecule type" value="Genomic_DNA"/>
</dbReference>
<accession>A0A380MR57</accession>
<dbReference type="AlphaFoldDB" id="A0A380MR57"/>
<proteinExistence type="predicted"/>
<dbReference type="RefSeq" id="WP_147289598.1">
    <property type="nucleotide sequence ID" value="NZ_UHID01000001.1"/>
</dbReference>
<reference evidence="1 2" key="1">
    <citation type="submission" date="2018-06" db="EMBL/GenBank/DDBJ databases">
        <authorList>
            <consortium name="Pathogen Informatics"/>
            <person name="Doyle S."/>
        </authorList>
    </citation>
    <scope>NUCLEOTIDE SEQUENCE [LARGE SCALE GENOMIC DNA]</scope>
    <source>
        <strain evidence="1 2">NCTC7807</strain>
    </source>
</reference>
<evidence type="ECO:0000313" key="1">
    <source>
        <dbReference type="EMBL" id="SUO93797.1"/>
    </source>
</evidence>
<gene>
    <name evidence="1" type="ORF">NCTC7807_00553</name>
</gene>
<protein>
    <submittedName>
        <fullName evidence="1">Uncharacterized protein</fullName>
    </submittedName>
</protein>
<evidence type="ECO:0000313" key="2">
    <source>
        <dbReference type="Proteomes" id="UP000254150"/>
    </source>
</evidence>
<organism evidence="1 2">
    <name type="scientific">Streptomyces griseus</name>
    <dbReference type="NCBI Taxonomy" id="1911"/>
    <lineage>
        <taxon>Bacteria</taxon>
        <taxon>Bacillati</taxon>
        <taxon>Actinomycetota</taxon>
        <taxon>Actinomycetes</taxon>
        <taxon>Kitasatosporales</taxon>
        <taxon>Streptomycetaceae</taxon>
        <taxon>Streptomyces</taxon>
    </lineage>
</organism>
<sequence length="89" mass="10002">MPPQTPTFHPASGWRIDRAVTRRIRKFRCADGHDRMHLPMTVYLRGRVVGGDTGLWLSVPEARSLAAELARALTLGAEEMPVRRPRAGR</sequence>